<comment type="caution">
    <text evidence="6">The sequence shown here is derived from an EMBL/GenBank/DDBJ whole genome shotgun (WGS) entry which is preliminary data.</text>
</comment>
<dbReference type="Pfam" id="PF00005">
    <property type="entry name" value="ABC_tran"/>
    <property type="match status" value="1"/>
</dbReference>
<evidence type="ECO:0000256" key="1">
    <source>
        <dbReference type="ARBA" id="ARBA00022448"/>
    </source>
</evidence>
<evidence type="ECO:0000313" key="6">
    <source>
        <dbReference type="EMBL" id="MCF8587683.1"/>
    </source>
</evidence>
<gene>
    <name evidence="6" type="ORF">L5G33_04270</name>
</gene>
<evidence type="ECO:0000256" key="3">
    <source>
        <dbReference type="ARBA" id="ARBA00022840"/>
    </source>
</evidence>
<dbReference type="PROSITE" id="PS00211">
    <property type="entry name" value="ABC_TRANSPORTER_1"/>
    <property type="match status" value="1"/>
</dbReference>
<reference evidence="6 7" key="1">
    <citation type="submission" date="2022-01" db="EMBL/GenBank/DDBJ databases">
        <authorList>
            <person name="Huang Y."/>
        </authorList>
    </citation>
    <scope>NUCLEOTIDE SEQUENCE [LARGE SCALE GENOMIC DNA]</scope>
    <source>
        <strain evidence="6 7">HY366</strain>
    </source>
</reference>
<dbReference type="PROSITE" id="PS50893">
    <property type="entry name" value="ABC_TRANSPORTER_2"/>
    <property type="match status" value="1"/>
</dbReference>
<protein>
    <submittedName>
        <fullName evidence="6">ATP-binding cassette domain-containing protein</fullName>
    </submittedName>
</protein>
<accession>A0ABS9IQ50</accession>
<feature type="region of interest" description="Disordered" evidence="4">
    <location>
        <begin position="355"/>
        <end position="385"/>
    </location>
</feature>
<dbReference type="Gene3D" id="3.40.50.300">
    <property type="entry name" value="P-loop containing nucleotide triphosphate hydrolases"/>
    <property type="match status" value="1"/>
</dbReference>
<evidence type="ECO:0000259" key="5">
    <source>
        <dbReference type="PROSITE" id="PS50893"/>
    </source>
</evidence>
<keyword evidence="3 6" id="KW-0067">ATP-binding</keyword>
<evidence type="ECO:0000256" key="4">
    <source>
        <dbReference type="SAM" id="MobiDB-lite"/>
    </source>
</evidence>
<dbReference type="EMBL" id="JAKKOR010000003">
    <property type="protein sequence ID" value="MCF8587683.1"/>
    <property type="molecule type" value="Genomic_DNA"/>
</dbReference>
<dbReference type="InterPro" id="IPR027417">
    <property type="entry name" value="P-loop_NTPase"/>
</dbReference>
<dbReference type="GO" id="GO:0005524">
    <property type="term" value="F:ATP binding"/>
    <property type="evidence" value="ECO:0007669"/>
    <property type="project" value="UniProtKB-KW"/>
</dbReference>
<dbReference type="InterPro" id="IPR050093">
    <property type="entry name" value="ABC_SmlMolc_Importer"/>
</dbReference>
<keyword evidence="7" id="KW-1185">Reference proteome</keyword>
<dbReference type="InterPro" id="IPR003593">
    <property type="entry name" value="AAA+_ATPase"/>
</dbReference>
<keyword evidence="2" id="KW-0547">Nucleotide-binding</keyword>
<keyword evidence="1" id="KW-0813">Transport</keyword>
<name>A0ABS9IQ50_9ACTN</name>
<dbReference type="SUPFAM" id="SSF52540">
    <property type="entry name" value="P-loop containing nucleoside triphosphate hydrolases"/>
    <property type="match status" value="1"/>
</dbReference>
<dbReference type="InterPro" id="IPR017871">
    <property type="entry name" value="ABC_transporter-like_CS"/>
</dbReference>
<organism evidence="6 7">
    <name type="scientific">Gordonia liuliyuniae</name>
    <dbReference type="NCBI Taxonomy" id="2911517"/>
    <lineage>
        <taxon>Bacteria</taxon>
        <taxon>Bacillati</taxon>
        <taxon>Actinomycetota</taxon>
        <taxon>Actinomycetes</taxon>
        <taxon>Mycobacteriales</taxon>
        <taxon>Gordoniaceae</taxon>
        <taxon>Gordonia</taxon>
    </lineage>
</organism>
<dbReference type="InterPro" id="IPR003439">
    <property type="entry name" value="ABC_transporter-like_ATP-bd"/>
</dbReference>
<dbReference type="SMART" id="SM00382">
    <property type="entry name" value="AAA"/>
    <property type="match status" value="1"/>
</dbReference>
<feature type="domain" description="ABC transporter" evidence="5">
    <location>
        <begin position="2"/>
        <end position="237"/>
    </location>
</feature>
<dbReference type="PANTHER" id="PTHR42781">
    <property type="entry name" value="SPERMIDINE/PUTRESCINE IMPORT ATP-BINDING PROTEIN POTA"/>
    <property type="match status" value="1"/>
</dbReference>
<evidence type="ECO:0000313" key="7">
    <source>
        <dbReference type="Proteomes" id="UP001200110"/>
    </source>
</evidence>
<proteinExistence type="predicted"/>
<evidence type="ECO:0000256" key="2">
    <source>
        <dbReference type="ARBA" id="ARBA00022741"/>
    </source>
</evidence>
<dbReference type="RefSeq" id="WP_236996919.1">
    <property type="nucleotide sequence ID" value="NZ_JAKKOR010000003.1"/>
</dbReference>
<dbReference type="PANTHER" id="PTHR42781:SF4">
    <property type="entry name" value="SPERMIDINE_PUTRESCINE IMPORT ATP-BINDING PROTEIN POTA"/>
    <property type="match status" value="1"/>
</dbReference>
<sequence length="385" mass="40497">MTARVSADLTVERAEFDVSVRFDVDAGGCVALLGPNGAGKSTVLTALAGLTPLTSGVLTVDGETLEAAGSVRRPPESRRIALLDQRARLFPHLSIERNIAFGPRARGIDRGRTQTIVRQWLDRIGLVDRAKARPHELSGGQQQRVAIARAFASQPRVLLLDEPFAALDAESAPIVRAILSDELTGSGTTAVLVTHEMSDAWQWADTCLVMNRGTIVESGTPSDLAVRPRRAFTAALAGFDVVRGRWIGGRLDTGEALLNGTPEDGLCDGDPAVGIIAPRDVAIEALTVDTGMSSVLTSVSVQAGVVRVETGSGLHAELSVDDALRAGCGSLPRAGERYTLTPTGMRVVGAEAARGLTVSPSSTRASPTRADERGVRHPVTRPLGL</sequence>
<dbReference type="Proteomes" id="UP001200110">
    <property type="component" value="Unassembled WGS sequence"/>
</dbReference>